<dbReference type="AlphaFoldDB" id="A0A1T4LZV2"/>
<organism evidence="1 2">
    <name type="scientific">Carboxydocella sporoproducens DSM 16521</name>
    <dbReference type="NCBI Taxonomy" id="1121270"/>
    <lineage>
        <taxon>Bacteria</taxon>
        <taxon>Bacillati</taxon>
        <taxon>Bacillota</taxon>
        <taxon>Clostridia</taxon>
        <taxon>Eubacteriales</taxon>
        <taxon>Clostridiales Family XVI. Incertae Sedis</taxon>
        <taxon>Carboxydocella</taxon>
    </lineage>
</organism>
<evidence type="ECO:0000313" key="1">
    <source>
        <dbReference type="EMBL" id="SJZ60181.1"/>
    </source>
</evidence>
<proteinExistence type="predicted"/>
<dbReference type="InterPro" id="IPR043773">
    <property type="entry name" value="JetA"/>
</dbReference>
<dbReference type="Proteomes" id="UP000189933">
    <property type="component" value="Unassembled WGS sequence"/>
</dbReference>
<dbReference type="OrthoDB" id="9807828at2"/>
<dbReference type="RefSeq" id="WP_078664510.1">
    <property type="nucleotide sequence ID" value="NZ_FUXM01000003.1"/>
</dbReference>
<dbReference type="Pfam" id="PF18982">
    <property type="entry name" value="JetA"/>
    <property type="match status" value="1"/>
</dbReference>
<keyword evidence="2" id="KW-1185">Reference proteome</keyword>
<reference evidence="2" key="1">
    <citation type="submission" date="2017-02" db="EMBL/GenBank/DDBJ databases">
        <authorList>
            <person name="Varghese N."/>
            <person name="Submissions S."/>
        </authorList>
    </citation>
    <scope>NUCLEOTIDE SEQUENCE [LARGE SCALE GENOMIC DNA]</scope>
    <source>
        <strain evidence="2">DSM 16521</strain>
    </source>
</reference>
<accession>A0A1T4LZV2</accession>
<name>A0A1T4LZV2_9FIRM</name>
<protein>
    <recommendedName>
        <fullName evidence="3">TIGR02677 family protein</fullName>
    </recommendedName>
</protein>
<sequence>MKPELNLFAVIPEKFFSVLASPLKEDYANILFRIFHQYRLTNFGLSREVLLDIIIDYLEEKAEDEQFTRLLDESVWEESLDLGSSPRDRASFVLRKLEETGWITRETLVNYEEYINLTDYAIQILDLLDKIRKNHRAEYQGYVFATYTLLYTEEASRQGAMALEKAYEQTEALLNGLKALSHNIKRYIERVQDELDPKAILRLHFEDYKAEILDRSYHRLKTSDNVSRYRPKIVDRINQWYNDENWVQEAAVHEVQRRRQGELTIEEARELIYGRMDFIRQTYLNLDQLLEEIDRRNSQYASASLLQIQYRLNSSQNLEGQILSLLQYLAQLLTEQAARGDDDLPAAMAGLFSLYSQSYLDEKSLYTPRRAARQHQPAEVVEAVTVDERVRAQRVAELQARLAEKLTRDKINRYVLEKLGEREMIRAEELGIEAMEDYLKLIYTAVYGRSQRVDYRVEYSGPRVTAAEGAFEFKNIVIRRRKGR</sequence>
<evidence type="ECO:0000313" key="2">
    <source>
        <dbReference type="Proteomes" id="UP000189933"/>
    </source>
</evidence>
<dbReference type="EMBL" id="FUXM01000003">
    <property type="protein sequence ID" value="SJZ60181.1"/>
    <property type="molecule type" value="Genomic_DNA"/>
</dbReference>
<evidence type="ECO:0008006" key="3">
    <source>
        <dbReference type="Google" id="ProtNLM"/>
    </source>
</evidence>
<gene>
    <name evidence="1" type="ORF">SAMN02745885_00355</name>
</gene>